<reference evidence="2 3" key="1">
    <citation type="submission" date="2019-11" db="EMBL/GenBank/DDBJ databases">
        <title>Identification of a novel strain.</title>
        <authorList>
            <person name="Xu Q."/>
            <person name="Wang G."/>
        </authorList>
    </citation>
    <scope>NUCLEOTIDE SEQUENCE [LARGE SCALE GENOMIC DNA]</scope>
    <source>
        <strain evidence="3">xq</strain>
    </source>
</reference>
<accession>A0A6I3KQ90</accession>
<proteinExistence type="predicted"/>
<keyword evidence="3" id="KW-1185">Reference proteome</keyword>
<evidence type="ECO:0000313" key="2">
    <source>
        <dbReference type="EMBL" id="MTD96130.1"/>
    </source>
</evidence>
<keyword evidence="1" id="KW-1133">Transmembrane helix</keyword>
<dbReference type="SUPFAM" id="SSF53300">
    <property type="entry name" value="vWA-like"/>
    <property type="match status" value="1"/>
</dbReference>
<name>A0A6I3KQ90_9HYPH</name>
<evidence type="ECO:0000256" key="1">
    <source>
        <dbReference type="SAM" id="Phobius"/>
    </source>
</evidence>
<evidence type="ECO:0000313" key="3">
    <source>
        <dbReference type="Proteomes" id="UP000440694"/>
    </source>
</evidence>
<dbReference type="Proteomes" id="UP000440694">
    <property type="component" value="Unassembled WGS sequence"/>
</dbReference>
<dbReference type="Pfam" id="PF06707">
    <property type="entry name" value="DUF1194"/>
    <property type="match status" value="1"/>
</dbReference>
<dbReference type="InterPro" id="IPR010607">
    <property type="entry name" value="DUF1194"/>
</dbReference>
<dbReference type="CDD" id="cd00198">
    <property type="entry name" value="vWFA"/>
    <property type="match status" value="1"/>
</dbReference>
<keyword evidence="1" id="KW-0472">Membrane</keyword>
<dbReference type="InterPro" id="IPR036465">
    <property type="entry name" value="vWFA_dom_sf"/>
</dbReference>
<keyword evidence="1" id="KW-0812">Transmembrane</keyword>
<protein>
    <submittedName>
        <fullName evidence="2">DUF1194 domain-containing protein</fullName>
    </submittedName>
</protein>
<gene>
    <name evidence="2" type="ORF">GIW81_17460</name>
</gene>
<sequence length="285" mass="30094">MGHGVGRGSGAFRQRSAQRAILAGVAALIGAVAVVTAAFAVSGDEVDTALIVAIDVSNSVDDQRYKLQIEGIAQALEDPGVIQAIVGGAKGGILFSLVTWADQPTVSVPWTHVASEADAKATAKRVRGLPRQGGEFTCMARMMRVVSDKIVPQIPSKAAKVVLDVSGDGKDNCNSQEPIEQVRDELVSYGVTVNGLPILEGAGPEVVTPGAPAAQSYLPEKQQQDPLEKWYIENVKGGPGSFVLPANGYADFGRAIRQKFVLEVSELGSRVRRVFAANRPSFFTP</sequence>
<dbReference type="AlphaFoldDB" id="A0A6I3KQ90"/>
<dbReference type="EMBL" id="WMBQ01000002">
    <property type="protein sequence ID" value="MTD96130.1"/>
    <property type="molecule type" value="Genomic_DNA"/>
</dbReference>
<dbReference type="Gene3D" id="3.40.50.410">
    <property type="entry name" value="von Willebrand factor, type A domain"/>
    <property type="match status" value="1"/>
</dbReference>
<feature type="transmembrane region" description="Helical" evidence="1">
    <location>
        <begin position="20"/>
        <end position="41"/>
    </location>
</feature>
<organism evidence="2 3">
    <name type="scientific">Hyphomicrobium album</name>
    <dbReference type="NCBI Taxonomy" id="2665159"/>
    <lineage>
        <taxon>Bacteria</taxon>
        <taxon>Pseudomonadati</taxon>
        <taxon>Pseudomonadota</taxon>
        <taxon>Alphaproteobacteria</taxon>
        <taxon>Hyphomicrobiales</taxon>
        <taxon>Hyphomicrobiaceae</taxon>
        <taxon>Hyphomicrobium</taxon>
    </lineage>
</organism>
<comment type="caution">
    <text evidence="2">The sequence shown here is derived from an EMBL/GenBank/DDBJ whole genome shotgun (WGS) entry which is preliminary data.</text>
</comment>